<accession>A0A0D7AAG1</accession>
<evidence type="ECO:0008006" key="5">
    <source>
        <dbReference type="Google" id="ProtNLM"/>
    </source>
</evidence>
<dbReference type="GO" id="GO:0008972">
    <property type="term" value="F:phosphomethylpyrimidine kinase activity"/>
    <property type="evidence" value="ECO:0007669"/>
    <property type="project" value="InterPro"/>
</dbReference>
<dbReference type="NCBIfam" id="TIGR00097">
    <property type="entry name" value="HMP-P_kinase"/>
    <property type="match status" value="1"/>
</dbReference>
<dbReference type="Gene3D" id="1.20.910.10">
    <property type="entry name" value="Heme oxygenase-like"/>
    <property type="match status" value="1"/>
</dbReference>
<feature type="domain" description="Pyridoxamine kinase/Phosphomethylpyrimidine kinase" evidence="2">
    <location>
        <begin position="16"/>
        <end position="213"/>
    </location>
</feature>
<dbReference type="InterPro" id="IPR027574">
    <property type="entry name" value="Thiaminase_II"/>
</dbReference>
<dbReference type="GO" id="GO:0050334">
    <property type="term" value="F:thiaminase activity"/>
    <property type="evidence" value="ECO:0007669"/>
    <property type="project" value="InterPro"/>
</dbReference>
<dbReference type="InterPro" id="IPR013749">
    <property type="entry name" value="PM/HMP-P_kinase-1"/>
</dbReference>
<dbReference type="NCBIfam" id="TIGR04306">
    <property type="entry name" value="salvage_TenA"/>
    <property type="match status" value="1"/>
</dbReference>
<dbReference type="SUPFAM" id="SSF48613">
    <property type="entry name" value="Heme oxygenase-like"/>
    <property type="match status" value="1"/>
</dbReference>
<organism evidence="3 4">
    <name type="scientific">Fistulina hepatica ATCC 64428</name>
    <dbReference type="NCBI Taxonomy" id="1128425"/>
    <lineage>
        <taxon>Eukaryota</taxon>
        <taxon>Fungi</taxon>
        <taxon>Dikarya</taxon>
        <taxon>Basidiomycota</taxon>
        <taxon>Agaricomycotina</taxon>
        <taxon>Agaricomycetes</taxon>
        <taxon>Agaricomycetidae</taxon>
        <taxon>Agaricales</taxon>
        <taxon>Fistulinaceae</taxon>
        <taxon>Fistulina</taxon>
    </lineage>
</organism>
<keyword evidence="4" id="KW-1185">Reference proteome</keyword>
<sequence>MSVDRVRAVMTIAGSDSGGGAGIQADLKTIAALGCFGTSAITSLTAQNTLGVQDIYPCPPSFVETQIASITCDIDVDAIKTGMLYDGDTIQAVARALKAAFPGPRRPPMVCDPVCVSTSGHTLLRPNAIDTLVDELFPHATLVTPNKPEAELLLSTRQCETEIRSLKTMLSAAEQILKMGPTAVLIKGGHLTTTMSEVEDFVKHHAAVELFKDGGVLSSNMEMLLKRRSTESAQELVVDLLLTSEKTYIFISPRIESSSTHGTGCTLSSAIACGLSQGLTVQNAVRLAVNYTHGGITAAYPIGKGHGPLNHLHNLQPSCLPRRSNTDPYPFTRLLVEATTDTWKAYVEHDFVVQLGKGTLAKERFVHFIKQDYYYLKYYARAYGLLASKSSSFDAMDSAAQTILNVTREINTHRTFCALFGVSAEELEATPESTATTAYGCYLIETGMQGNRTKLLMALLACLLGYGEVGLWLKKQATLPDTWVRLEENPYARWIEDYSGEVYQNAVQAGLDVIEDAAAEDPPTPARFAEWRSVWRKCTQLEKAFWDMAMDLS</sequence>
<dbReference type="AlphaFoldDB" id="A0A0D7AAG1"/>
<dbReference type="Pfam" id="PF08543">
    <property type="entry name" value="Phos_pyr_kin"/>
    <property type="match status" value="2"/>
</dbReference>
<dbReference type="PANTHER" id="PTHR20858">
    <property type="entry name" value="PHOSPHOMETHYLPYRIMIDINE KINASE"/>
    <property type="match status" value="1"/>
</dbReference>
<protein>
    <recommendedName>
        <fullName evidence="5">Phosphomethylpyrimidine kinase</fullName>
    </recommendedName>
</protein>
<evidence type="ECO:0000259" key="2">
    <source>
        <dbReference type="Pfam" id="PF08543"/>
    </source>
</evidence>
<dbReference type="InterPro" id="IPR004305">
    <property type="entry name" value="Thiaminase-2/PQQC"/>
</dbReference>
<dbReference type="InterPro" id="IPR004399">
    <property type="entry name" value="HMP/HMP-P_kinase_dom"/>
</dbReference>
<dbReference type="GO" id="GO:0008902">
    <property type="term" value="F:hydroxymethylpyrimidine kinase activity"/>
    <property type="evidence" value="ECO:0007669"/>
    <property type="project" value="TreeGrafter"/>
</dbReference>
<dbReference type="CDD" id="cd19367">
    <property type="entry name" value="TenA_C_ScTHI20-like"/>
    <property type="match status" value="1"/>
</dbReference>
<evidence type="ECO:0000313" key="4">
    <source>
        <dbReference type="Proteomes" id="UP000054144"/>
    </source>
</evidence>
<dbReference type="SUPFAM" id="SSF53613">
    <property type="entry name" value="Ribokinase-like"/>
    <property type="match status" value="1"/>
</dbReference>
<evidence type="ECO:0000313" key="3">
    <source>
        <dbReference type="EMBL" id="KIY46921.1"/>
    </source>
</evidence>
<dbReference type="PANTHER" id="PTHR20858:SF17">
    <property type="entry name" value="HYDROXYMETHYLPYRIMIDINE_PHOSPHOMETHYLPYRIMIDINE KINASE THI20-RELATED"/>
    <property type="match status" value="1"/>
</dbReference>
<dbReference type="Proteomes" id="UP000054144">
    <property type="component" value="Unassembled WGS sequence"/>
</dbReference>
<feature type="domain" description="Pyridoxamine kinase/Phosphomethylpyrimidine kinase" evidence="2">
    <location>
        <begin position="223"/>
        <end position="310"/>
    </location>
</feature>
<evidence type="ECO:0000259" key="1">
    <source>
        <dbReference type="Pfam" id="PF03070"/>
    </source>
</evidence>
<dbReference type="EMBL" id="KN882020">
    <property type="protein sequence ID" value="KIY46921.1"/>
    <property type="molecule type" value="Genomic_DNA"/>
</dbReference>
<dbReference type="GO" id="GO:0005829">
    <property type="term" value="C:cytosol"/>
    <property type="evidence" value="ECO:0007669"/>
    <property type="project" value="TreeGrafter"/>
</dbReference>
<reference evidence="3 4" key="1">
    <citation type="journal article" date="2015" name="Fungal Genet. Biol.">
        <title>Evolution of novel wood decay mechanisms in Agaricales revealed by the genome sequences of Fistulina hepatica and Cylindrobasidium torrendii.</title>
        <authorList>
            <person name="Floudas D."/>
            <person name="Held B.W."/>
            <person name="Riley R."/>
            <person name="Nagy L.G."/>
            <person name="Koehler G."/>
            <person name="Ransdell A.S."/>
            <person name="Younus H."/>
            <person name="Chow J."/>
            <person name="Chiniquy J."/>
            <person name="Lipzen A."/>
            <person name="Tritt A."/>
            <person name="Sun H."/>
            <person name="Haridas S."/>
            <person name="LaButti K."/>
            <person name="Ohm R.A."/>
            <person name="Kues U."/>
            <person name="Blanchette R.A."/>
            <person name="Grigoriev I.V."/>
            <person name="Minto R.E."/>
            <person name="Hibbett D.S."/>
        </authorList>
    </citation>
    <scope>NUCLEOTIDE SEQUENCE [LARGE SCALE GENOMIC DNA]</scope>
    <source>
        <strain evidence="3 4">ATCC 64428</strain>
    </source>
</reference>
<proteinExistence type="predicted"/>
<name>A0A0D7AAG1_9AGAR</name>
<dbReference type="Pfam" id="PF03070">
    <property type="entry name" value="TENA_THI-4"/>
    <property type="match status" value="1"/>
</dbReference>
<dbReference type="CDD" id="cd01169">
    <property type="entry name" value="HMPP_kinase"/>
    <property type="match status" value="1"/>
</dbReference>
<dbReference type="Gene3D" id="3.40.1190.20">
    <property type="match status" value="1"/>
</dbReference>
<dbReference type="GO" id="GO:0009228">
    <property type="term" value="P:thiamine biosynthetic process"/>
    <property type="evidence" value="ECO:0007669"/>
    <property type="project" value="InterPro"/>
</dbReference>
<feature type="domain" description="Thiaminase-2/PQQC" evidence="1">
    <location>
        <begin position="340"/>
        <end position="551"/>
    </location>
</feature>
<dbReference type="InterPro" id="IPR016084">
    <property type="entry name" value="Haem_Oase-like_multi-hlx"/>
</dbReference>
<gene>
    <name evidence="3" type="ORF">FISHEDRAFT_46347</name>
</gene>
<dbReference type="OrthoDB" id="10028886at2759"/>
<dbReference type="InterPro" id="IPR029056">
    <property type="entry name" value="Ribokinase-like"/>
</dbReference>